<keyword evidence="8" id="KW-0547">Nucleotide-binding</keyword>
<dbReference type="CDD" id="cd00082">
    <property type="entry name" value="HisKA"/>
    <property type="match status" value="1"/>
</dbReference>
<feature type="domain" description="Response regulatory" evidence="18">
    <location>
        <begin position="425"/>
        <end position="544"/>
    </location>
</feature>
<keyword evidence="11" id="KW-1133">Transmembrane helix</keyword>
<dbReference type="SUPFAM" id="SSF47384">
    <property type="entry name" value="Homodimeric domain of signal transducing histidine kinase"/>
    <property type="match status" value="1"/>
</dbReference>
<dbReference type="Gene3D" id="3.30.565.10">
    <property type="entry name" value="Histidine kinase-like ATPase, C-terminal domain"/>
    <property type="match status" value="1"/>
</dbReference>
<evidence type="ECO:0000259" key="19">
    <source>
        <dbReference type="PROSITE" id="PS50894"/>
    </source>
</evidence>
<dbReference type="Pfam" id="PF01627">
    <property type="entry name" value="Hpt"/>
    <property type="match status" value="1"/>
</dbReference>
<dbReference type="SMART" id="SM00388">
    <property type="entry name" value="HisKA"/>
    <property type="match status" value="1"/>
</dbReference>
<feature type="domain" description="HPt" evidence="19">
    <location>
        <begin position="569"/>
        <end position="658"/>
    </location>
</feature>
<dbReference type="FunFam" id="3.30.565.10:FF:000010">
    <property type="entry name" value="Sensor histidine kinase RcsC"/>
    <property type="match status" value="1"/>
</dbReference>
<organism evidence="20 21">
    <name type="scientific">Geomesophilobacter sediminis</name>
    <dbReference type="NCBI Taxonomy" id="2798584"/>
    <lineage>
        <taxon>Bacteria</taxon>
        <taxon>Pseudomonadati</taxon>
        <taxon>Thermodesulfobacteriota</taxon>
        <taxon>Desulfuromonadia</taxon>
        <taxon>Geobacterales</taxon>
        <taxon>Geobacteraceae</taxon>
        <taxon>Geomesophilobacter</taxon>
    </lineage>
</organism>
<reference evidence="20" key="1">
    <citation type="submission" date="2020-12" db="EMBL/GenBank/DDBJ databases">
        <title>Geomonas sp. Red875, isolated from river sediment.</title>
        <authorList>
            <person name="Xu Z."/>
            <person name="Zhang Z."/>
            <person name="Masuda Y."/>
            <person name="Itoh H."/>
            <person name="Senoo K."/>
        </authorList>
    </citation>
    <scope>NUCLEOTIDE SEQUENCE</scope>
    <source>
        <strain evidence="20">Red875</strain>
    </source>
</reference>
<dbReference type="Pfam" id="PF02518">
    <property type="entry name" value="HATPase_c"/>
    <property type="match status" value="1"/>
</dbReference>
<evidence type="ECO:0000256" key="9">
    <source>
        <dbReference type="ARBA" id="ARBA00022777"/>
    </source>
</evidence>
<evidence type="ECO:0000256" key="3">
    <source>
        <dbReference type="ARBA" id="ARBA00012438"/>
    </source>
</evidence>
<evidence type="ECO:0000256" key="10">
    <source>
        <dbReference type="ARBA" id="ARBA00022840"/>
    </source>
</evidence>
<dbReference type="GO" id="GO:0005886">
    <property type="term" value="C:plasma membrane"/>
    <property type="evidence" value="ECO:0007669"/>
    <property type="project" value="UniProtKB-SubCell"/>
</dbReference>
<evidence type="ECO:0000256" key="7">
    <source>
        <dbReference type="ARBA" id="ARBA00022692"/>
    </source>
</evidence>
<dbReference type="InterPro" id="IPR036641">
    <property type="entry name" value="HPT_dom_sf"/>
</dbReference>
<protein>
    <recommendedName>
        <fullName evidence="3">histidine kinase</fullName>
        <ecNumber evidence="3">2.7.13.3</ecNumber>
    </recommendedName>
</protein>
<evidence type="ECO:0000256" key="8">
    <source>
        <dbReference type="ARBA" id="ARBA00022741"/>
    </source>
</evidence>
<dbReference type="InterPro" id="IPR003594">
    <property type="entry name" value="HATPase_dom"/>
</dbReference>
<evidence type="ECO:0000256" key="15">
    <source>
        <dbReference type="PROSITE-ProRule" id="PRU00169"/>
    </source>
</evidence>
<evidence type="ECO:0000256" key="6">
    <source>
        <dbReference type="ARBA" id="ARBA00022679"/>
    </source>
</evidence>
<dbReference type="PROSITE" id="PS50894">
    <property type="entry name" value="HPT"/>
    <property type="match status" value="1"/>
</dbReference>
<evidence type="ECO:0000256" key="2">
    <source>
        <dbReference type="ARBA" id="ARBA00004651"/>
    </source>
</evidence>
<evidence type="ECO:0000256" key="12">
    <source>
        <dbReference type="ARBA" id="ARBA00023012"/>
    </source>
</evidence>
<evidence type="ECO:0000256" key="5">
    <source>
        <dbReference type="ARBA" id="ARBA00022553"/>
    </source>
</evidence>
<gene>
    <name evidence="20" type="ORF">JFN93_00870</name>
</gene>
<dbReference type="Pfam" id="PF00072">
    <property type="entry name" value="Response_reg"/>
    <property type="match status" value="1"/>
</dbReference>
<dbReference type="EC" id="2.7.13.3" evidence="3"/>
<dbReference type="Pfam" id="PF00512">
    <property type="entry name" value="HisKA"/>
    <property type="match status" value="1"/>
</dbReference>
<dbReference type="InterPro" id="IPR032710">
    <property type="entry name" value="NTF2-like_dom_sf"/>
</dbReference>
<dbReference type="PANTHER" id="PTHR45339:SF1">
    <property type="entry name" value="HYBRID SIGNAL TRANSDUCTION HISTIDINE KINASE J"/>
    <property type="match status" value="1"/>
</dbReference>
<keyword evidence="13" id="KW-0472">Membrane</keyword>
<dbReference type="GO" id="GO:0000155">
    <property type="term" value="F:phosphorelay sensor kinase activity"/>
    <property type="evidence" value="ECO:0007669"/>
    <property type="project" value="InterPro"/>
</dbReference>
<keyword evidence="21" id="KW-1185">Reference proteome</keyword>
<dbReference type="FunFam" id="1.10.287.130:FF:000004">
    <property type="entry name" value="Ethylene receptor 1"/>
    <property type="match status" value="1"/>
</dbReference>
<evidence type="ECO:0000256" key="14">
    <source>
        <dbReference type="PROSITE-ProRule" id="PRU00110"/>
    </source>
</evidence>
<keyword evidence="7" id="KW-0812">Transmembrane</keyword>
<dbReference type="Gene3D" id="1.20.120.160">
    <property type="entry name" value="HPT domain"/>
    <property type="match status" value="1"/>
</dbReference>
<comment type="caution">
    <text evidence="20">The sequence shown here is derived from an EMBL/GenBank/DDBJ whole genome shotgun (WGS) entry which is preliminary data.</text>
</comment>
<dbReference type="InterPro" id="IPR036890">
    <property type="entry name" value="HATPase_C_sf"/>
</dbReference>
<dbReference type="PRINTS" id="PR00344">
    <property type="entry name" value="BCTRLSENSOR"/>
</dbReference>
<evidence type="ECO:0000313" key="20">
    <source>
        <dbReference type="EMBL" id="MBJ6723245.1"/>
    </source>
</evidence>
<dbReference type="PANTHER" id="PTHR45339">
    <property type="entry name" value="HYBRID SIGNAL TRANSDUCTION HISTIDINE KINASE J"/>
    <property type="match status" value="1"/>
</dbReference>
<dbReference type="InterPro" id="IPR008207">
    <property type="entry name" value="Sig_transdc_His_kin_Hpt_dom"/>
</dbReference>
<dbReference type="InterPro" id="IPR036097">
    <property type="entry name" value="HisK_dim/P_sf"/>
</dbReference>
<dbReference type="Gene3D" id="3.40.50.2300">
    <property type="match status" value="1"/>
</dbReference>
<dbReference type="SMART" id="SM00387">
    <property type="entry name" value="HATPase_c"/>
    <property type="match status" value="1"/>
</dbReference>
<feature type="modified residue" description="4-aspartylphosphate" evidence="15">
    <location>
        <position position="474"/>
    </location>
</feature>
<feature type="coiled-coil region" evidence="16">
    <location>
        <begin position="143"/>
        <end position="170"/>
    </location>
</feature>
<dbReference type="InterPro" id="IPR004358">
    <property type="entry name" value="Sig_transdc_His_kin-like_C"/>
</dbReference>
<accession>A0A8J7JJT6</accession>
<dbReference type="SUPFAM" id="SSF47226">
    <property type="entry name" value="Histidine-containing phosphotransfer domain, HPT domain"/>
    <property type="match status" value="1"/>
</dbReference>
<evidence type="ECO:0000256" key="16">
    <source>
        <dbReference type="SAM" id="Coils"/>
    </source>
</evidence>
<evidence type="ECO:0000259" key="17">
    <source>
        <dbReference type="PROSITE" id="PS50109"/>
    </source>
</evidence>
<dbReference type="CDD" id="cd17546">
    <property type="entry name" value="REC_hyHK_CKI1_RcsC-like"/>
    <property type="match status" value="1"/>
</dbReference>
<dbReference type="PROSITE" id="PS50110">
    <property type="entry name" value="RESPONSE_REGULATORY"/>
    <property type="match status" value="1"/>
</dbReference>
<dbReference type="InterPro" id="IPR011006">
    <property type="entry name" value="CheY-like_superfamily"/>
</dbReference>
<keyword evidence="4" id="KW-1003">Cell membrane</keyword>
<feature type="modified residue" description="Phosphohistidine" evidence="14">
    <location>
        <position position="608"/>
    </location>
</feature>
<keyword evidence="5 15" id="KW-0597">Phosphoprotein</keyword>
<dbReference type="Pfam" id="PF13474">
    <property type="entry name" value="SnoaL_3"/>
    <property type="match status" value="1"/>
</dbReference>
<evidence type="ECO:0000256" key="1">
    <source>
        <dbReference type="ARBA" id="ARBA00000085"/>
    </source>
</evidence>
<sequence>MSLDTNDYQEIRQLFDDYQRMYGARDDQLTTLFSENFSGFTGGGDHLVKDREEWVAITRKDFAQVKDPLRIELKDLAIQSLSDTIAVVTAFSTLHLPIEEHILSRTVARLVLIFRKESSGWKICHSSVSLPDGMARAGEVYPLQELTERNQLLEEQIAQRTLQLTEAKKAAEAANSAKNQFLATVSHEIRTPLNALVGFSSMVRTTTDPVKLKQYHAILEQSSRSLMDLVNDILDMSKIEAGRMELEAVPFNLRQLAAGLEEQYRPLAEQKNLAFRVVMADELPEWVLGDPVRLRQILANLLANAVKFTNSGEVGFIVDSSDRTVAAGDPLVRFEVRDTGIGIPEAARAHLFQPFRQLDPTITRKFGGSGLGLAIVHSLVEMMRGRITMNSRHGAGSSFLVELPLPDVEPLSDEPAHPVNLALGSVLAIEDNEFNRRLLGDILTAWGQQVVLAENGWQGLQFLEQRPFDLVLLDIRMPDMDGMEVARRIRRREQEGGQPPIPIIAITADVEAATFEACVDAGINAVLPKPIIPEQLAKAIYEQCGGTIAAATGGEMLLSRQTRSDLNNSPERARQYREMLLADINDELECMQTALEGDDRNGLGRAAHTLKGLCGHLANPKPAELASWLQHLAPSASPEQLRQVMEQLRTGLAKECAP</sequence>
<dbReference type="Proteomes" id="UP000636888">
    <property type="component" value="Unassembled WGS sequence"/>
</dbReference>
<keyword evidence="9" id="KW-0418">Kinase</keyword>
<dbReference type="PROSITE" id="PS50109">
    <property type="entry name" value="HIS_KIN"/>
    <property type="match status" value="1"/>
</dbReference>
<dbReference type="SUPFAM" id="SSF54427">
    <property type="entry name" value="NTF2-like"/>
    <property type="match status" value="1"/>
</dbReference>
<proteinExistence type="predicted"/>
<dbReference type="InterPro" id="IPR005467">
    <property type="entry name" value="His_kinase_dom"/>
</dbReference>
<name>A0A8J7JJT6_9BACT</name>
<dbReference type="InterPro" id="IPR037401">
    <property type="entry name" value="SnoaL-like"/>
</dbReference>
<dbReference type="EMBL" id="JAEMHM010000001">
    <property type="protein sequence ID" value="MBJ6723245.1"/>
    <property type="molecule type" value="Genomic_DNA"/>
</dbReference>
<dbReference type="InterPro" id="IPR003661">
    <property type="entry name" value="HisK_dim/P_dom"/>
</dbReference>
<keyword evidence="10" id="KW-0067">ATP-binding</keyword>
<keyword evidence="6" id="KW-0808">Transferase</keyword>
<comment type="catalytic activity">
    <reaction evidence="1">
        <text>ATP + protein L-histidine = ADP + protein N-phospho-L-histidine.</text>
        <dbReference type="EC" id="2.7.13.3"/>
    </reaction>
</comment>
<keyword evidence="12" id="KW-0902">Two-component regulatory system</keyword>
<dbReference type="GO" id="GO:0005524">
    <property type="term" value="F:ATP binding"/>
    <property type="evidence" value="ECO:0007669"/>
    <property type="project" value="UniProtKB-KW"/>
</dbReference>
<dbReference type="Gene3D" id="1.10.287.130">
    <property type="match status" value="1"/>
</dbReference>
<keyword evidence="16" id="KW-0175">Coiled coil</keyword>
<evidence type="ECO:0000256" key="11">
    <source>
        <dbReference type="ARBA" id="ARBA00022989"/>
    </source>
</evidence>
<dbReference type="SUPFAM" id="SSF55874">
    <property type="entry name" value="ATPase domain of HSP90 chaperone/DNA topoisomerase II/histidine kinase"/>
    <property type="match status" value="1"/>
</dbReference>
<feature type="domain" description="Histidine kinase" evidence="17">
    <location>
        <begin position="184"/>
        <end position="407"/>
    </location>
</feature>
<evidence type="ECO:0000256" key="13">
    <source>
        <dbReference type="ARBA" id="ARBA00023136"/>
    </source>
</evidence>
<dbReference type="SMART" id="SM00448">
    <property type="entry name" value="REC"/>
    <property type="match status" value="1"/>
</dbReference>
<dbReference type="Gene3D" id="3.10.450.50">
    <property type="match status" value="1"/>
</dbReference>
<comment type="subcellular location">
    <subcellularLocation>
        <location evidence="2">Cell membrane</location>
        <topology evidence="2">Multi-pass membrane protein</topology>
    </subcellularLocation>
</comment>
<dbReference type="RefSeq" id="WP_199382087.1">
    <property type="nucleotide sequence ID" value="NZ_JAEMHM010000001.1"/>
</dbReference>
<dbReference type="SUPFAM" id="SSF52172">
    <property type="entry name" value="CheY-like"/>
    <property type="match status" value="1"/>
</dbReference>
<dbReference type="InterPro" id="IPR001789">
    <property type="entry name" value="Sig_transdc_resp-reg_receiver"/>
</dbReference>
<dbReference type="CDD" id="cd16922">
    <property type="entry name" value="HATPase_EvgS-ArcB-TorS-like"/>
    <property type="match status" value="1"/>
</dbReference>
<evidence type="ECO:0000313" key="21">
    <source>
        <dbReference type="Proteomes" id="UP000636888"/>
    </source>
</evidence>
<evidence type="ECO:0000259" key="18">
    <source>
        <dbReference type="PROSITE" id="PS50110"/>
    </source>
</evidence>
<evidence type="ECO:0000256" key="4">
    <source>
        <dbReference type="ARBA" id="ARBA00022475"/>
    </source>
</evidence>
<dbReference type="AlphaFoldDB" id="A0A8J7JJT6"/>